<feature type="repeat" description="PPR" evidence="3">
    <location>
        <begin position="259"/>
        <end position="293"/>
    </location>
</feature>
<feature type="repeat" description="PPR" evidence="3">
    <location>
        <begin position="329"/>
        <end position="363"/>
    </location>
</feature>
<feature type="compositionally biased region" description="Low complexity" evidence="4">
    <location>
        <begin position="67"/>
        <end position="84"/>
    </location>
</feature>
<name>A0A2P2LM95_RHIMU</name>
<protein>
    <submittedName>
        <fullName evidence="5">Pentatricopeptide repeat-containing protein</fullName>
    </submittedName>
</protein>
<evidence type="ECO:0000256" key="2">
    <source>
        <dbReference type="ARBA" id="ARBA00022737"/>
    </source>
</evidence>
<dbReference type="EMBL" id="GGEC01038612">
    <property type="protein sequence ID" value="MBX19096.1"/>
    <property type="molecule type" value="Transcribed_RNA"/>
</dbReference>
<evidence type="ECO:0000256" key="4">
    <source>
        <dbReference type="SAM" id="MobiDB-lite"/>
    </source>
</evidence>
<feature type="repeat" description="PPR" evidence="3">
    <location>
        <begin position="189"/>
        <end position="223"/>
    </location>
</feature>
<evidence type="ECO:0000256" key="1">
    <source>
        <dbReference type="ARBA" id="ARBA00007626"/>
    </source>
</evidence>
<feature type="region of interest" description="Disordered" evidence="4">
    <location>
        <begin position="61"/>
        <end position="84"/>
    </location>
</feature>
<proteinExistence type="inferred from homology"/>
<dbReference type="PROSITE" id="PS51375">
    <property type="entry name" value="PPR"/>
    <property type="match status" value="11"/>
</dbReference>
<dbReference type="PANTHER" id="PTHR47933:SF11">
    <property type="entry name" value="PENTATRICOPEPTIDE REPEAT-CONTAINING PROTEIN 2"/>
    <property type="match status" value="1"/>
</dbReference>
<dbReference type="Pfam" id="PF01535">
    <property type="entry name" value="PPR"/>
    <property type="match status" value="4"/>
</dbReference>
<organism evidence="5">
    <name type="scientific">Rhizophora mucronata</name>
    <name type="common">Asiatic mangrove</name>
    <dbReference type="NCBI Taxonomy" id="61149"/>
    <lineage>
        <taxon>Eukaryota</taxon>
        <taxon>Viridiplantae</taxon>
        <taxon>Streptophyta</taxon>
        <taxon>Embryophyta</taxon>
        <taxon>Tracheophyta</taxon>
        <taxon>Spermatophyta</taxon>
        <taxon>Magnoliopsida</taxon>
        <taxon>eudicotyledons</taxon>
        <taxon>Gunneridae</taxon>
        <taxon>Pentapetalae</taxon>
        <taxon>rosids</taxon>
        <taxon>fabids</taxon>
        <taxon>Malpighiales</taxon>
        <taxon>Rhizophoraceae</taxon>
        <taxon>Rhizophora</taxon>
    </lineage>
</organism>
<feature type="repeat" description="PPR" evidence="3">
    <location>
        <begin position="527"/>
        <end position="561"/>
    </location>
</feature>
<feature type="repeat" description="PPR" evidence="3">
    <location>
        <begin position="461"/>
        <end position="495"/>
    </location>
</feature>
<feature type="repeat" description="PPR" evidence="3">
    <location>
        <begin position="752"/>
        <end position="786"/>
    </location>
</feature>
<comment type="similarity">
    <text evidence="1">Belongs to the PPR family. P subfamily.</text>
</comment>
<dbReference type="SUPFAM" id="SSF81901">
    <property type="entry name" value="HCP-like"/>
    <property type="match status" value="1"/>
</dbReference>
<dbReference type="InterPro" id="IPR002885">
    <property type="entry name" value="PPR_rpt"/>
</dbReference>
<accession>A0A2P2LM95</accession>
<dbReference type="GO" id="GO:0003729">
    <property type="term" value="F:mRNA binding"/>
    <property type="evidence" value="ECO:0007669"/>
    <property type="project" value="TreeGrafter"/>
</dbReference>
<dbReference type="Pfam" id="PF13041">
    <property type="entry name" value="PPR_2"/>
    <property type="match status" value="5"/>
</dbReference>
<evidence type="ECO:0000256" key="3">
    <source>
        <dbReference type="PROSITE-ProRule" id="PRU00708"/>
    </source>
</evidence>
<keyword evidence="2" id="KW-0677">Repeat</keyword>
<feature type="repeat" description="PPR" evidence="3">
    <location>
        <begin position="597"/>
        <end position="631"/>
    </location>
</feature>
<feature type="repeat" description="PPR" evidence="3">
    <location>
        <begin position="717"/>
        <end position="751"/>
    </location>
</feature>
<feature type="repeat" description="PPR" evidence="3">
    <location>
        <begin position="364"/>
        <end position="398"/>
    </location>
</feature>
<feature type="repeat" description="PPR" evidence="3">
    <location>
        <begin position="224"/>
        <end position="258"/>
    </location>
</feature>
<dbReference type="Gene3D" id="1.25.40.10">
    <property type="entry name" value="Tetratricopeptide repeat domain"/>
    <property type="match status" value="8"/>
</dbReference>
<dbReference type="AlphaFoldDB" id="A0A2P2LM95"/>
<dbReference type="PANTHER" id="PTHR47933">
    <property type="entry name" value="PENTATRICOPEPTIDE REPEAT-CONTAINING PROTEIN 1, MITOCHONDRIAL"/>
    <property type="match status" value="1"/>
</dbReference>
<dbReference type="InterPro" id="IPR051240">
    <property type="entry name" value="Mito_RNA-Proc/Resp"/>
</dbReference>
<sequence>MIMRFSSTIRRFVLNFGGGGISLERTTVGFIHFKIKSSFDSFSIALAHFTTITAIAIPTSSDSENEQQPLQQKQHQQQQQQQQEQQLFEASKLRVIDILYSLKTHPNMAFTFFYAMKDRGFQHDVDTYAAIIRILCDSGLHRNLRSIFLDLIGCDDNGNNAFDMSCLLDTLISTSADDTETQQQFSHFLVKVYDALVKSYVSAGMFDEAITALFQTKRRGILPHIFTCNFLINQLIENSHLDMALAIYKYLKKLGLKPNGYTYSIVIKGLCRRGNLEEAVDIFQEMEEAGITSDSFAYAAYIEGLCVSRRSDLGYQVLKAWKAANIPIDVYAFTVVIQGFCNEMKLNEAEKILHDMECMGLDPDTHCYSALICGFCKSGNLVRALAFHNDMLLRGTKTNCMIVNSILKCMYEQGIYSKVLDQFSEFKELGIFLDELSCSIVIDAFCKLSNLDEVVACFKHDILSYNVIVAGLCRKGLVSKAVDVLDYMEKHELKPNNITQNVMIKNLCIGGKMKEAEAIFNSIEDKSLDNYAAMITGYCKANHTVDAFKLFFKVARQGYLVNKSCCYELLQNLYEKGNNDEALVLFKTMLASNMEPSKYMCTKIIAAFCSARDMKKAQSVFDLLLERGLSPDVISYTVMIHGYCKVNCIREAIDIFHDMKNRGIKPDLITFTVLLDGHLKIPVMQTGAGGEAGESKEETLDTSTIWKEMKEVGIRPDVICYTVLIDKLCKAGNLGDAVDLYDEMINSGLEPDMVTHMALLSGYCNMGNADMAVQLLDQLSSKGMLCDPNTISTLRHHILKFMETKKTLK</sequence>
<dbReference type="NCBIfam" id="TIGR00756">
    <property type="entry name" value="PPR"/>
    <property type="match status" value="10"/>
</dbReference>
<reference evidence="5" key="1">
    <citation type="submission" date="2018-02" db="EMBL/GenBank/DDBJ databases">
        <title>Rhizophora mucronata_Transcriptome.</title>
        <authorList>
            <person name="Meera S.P."/>
            <person name="Sreeshan A."/>
            <person name="Augustine A."/>
        </authorList>
    </citation>
    <scope>NUCLEOTIDE SEQUENCE</scope>
    <source>
        <tissue evidence="5">Leaf</tissue>
    </source>
</reference>
<dbReference type="InterPro" id="IPR011990">
    <property type="entry name" value="TPR-like_helical_dom_sf"/>
</dbReference>
<feature type="repeat" description="PPR" evidence="3">
    <location>
        <begin position="632"/>
        <end position="666"/>
    </location>
</feature>
<evidence type="ECO:0000313" key="5">
    <source>
        <dbReference type="EMBL" id="MBX19096.1"/>
    </source>
</evidence>